<keyword evidence="5" id="KW-0223">Dioxygenase</keyword>
<evidence type="ECO:0000256" key="6">
    <source>
        <dbReference type="ARBA" id="ARBA00023002"/>
    </source>
</evidence>
<evidence type="ECO:0000256" key="3">
    <source>
        <dbReference type="ARBA" id="ARBA00022723"/>
    </source>
</evidence>
<dbReference type="GO" id="GO:0046872">
    <property type="term" value="F:metal ion binding"/>
    <property type="evidence" value="ECO:0007669"/>
    <property type="project" value="UniProtKB-KW"/>
</dbReference>
<comment type="similarity">
    <text evidence="1">Belongs to the indoleamine 2,3-dioxygenase family.</text>
</comment>
<gene>
    <name evidence="10" type="ORF">chiPu_0001425</name>
</gene>
<keyword evidence="3 9" id="KW-0479">Metal-binding</keyword>
<evidence type="ECO:0000256" key="8">
    <source>
        <dbReference type="ARBA" id="ARBA00023079"/>
    </source>
</evidence>
<dbReference type="OrthoDB" id="10262710at2759"/>
<accession>A0A401RXZ3</accession>
<dbReference type="EMBL" id="BEZZ01000022">
    <property type="protein sequence ID" value="GCC23034.1"/>
    <property type="molecule type" value="Genomic_DNA"/>
</dbReference>
<evidence type="ECO:0000256" key="4">
    <source>
        <dbReference type="ARBA" id="ARBA00022859"/>
    </source>
</evidence>
<keyword evidence="4" id="KW-0391">Immunity</keyword>
<evidence type="ECO:0000256" key="1">
    <source>
        <dbReference type="ARBA" id="ARBA00007119"/>
    </source>
</evidence>
<dbReference type="GO" id="GO:0033754">
    <property type="term" value="F:indoleamine 2,3-dioxygenase activity"/>
    <property type="evidence" value="ECO:0007669"/>
    <property type="project" value="TreeGrafter"/>
</dbReference>
<evidence type="ECO:0000256" key="2">
    <source>
        <dbReference type="ARBA" id="ARBA00022617"/>
    </source>
</evidence>
<reference evidence="10 11" key="1">
    <citation type="journal article" date="2018" name="Nat. Ecol. Evol.">
        <title>Shark genomes provide insights into elasmobranch evolution and the origin of vertebrates.</title>
        <authorList>
            <person name="Hara Y"/>
            <person name="Yamaguchi K"/>
            <person name="Onimaru K"/>
            <person name="Kadota M"/>
            <person name="Koyanagi M"/>
            <person name="Keeley SD"/>
            <person name="Tatsumi K"/>
            <person name="Tanaka K"/>
            <person name="Motone F"/>
            <person name="Kageyama Y"/>
            <person name="Nozu R"/>
            <person name="Adachi N"/>
            <person name="Nishimura O"/>
            <person name="Nakagawa R"/>
            <person name="Tanegashima C"/>
            <person name="Kiyatake I"/>
            <person name="Matsumoto R"/>
            <person name="Murakumo K"/>
            <person name="Nishida K"/>
            <person name="Terakita A"/>
            <person name="Kuratani S"/>
            <person name="Sato K"/>
            <person name="Hyodo S Kuraku.S."/>
        </authorList>
    </citation>
    <scope>NUCLEOTIDE SEQUENCE [LARGE SCALE GENOMIC DNA]</scope>
</reference>
<keyword evidence="7 9" id="KW-0408">Iron</keyword>
<dbReference type="GO" id="GO:0004833">
    <property type="term" value="F:L-tryptophan 2,3-dioxygenase activity"/>
    <property type="evidence" value="ECO:0007669"/>
    <property type="project" value="TreeGrafter"/>
</dbReference>
<dbReference type="STRING" id="137246.A0A401RXZ3"/>
<dbReference type="GO" id="GO:0020037">
    <property type="term" value="F:heme binding"/>
    <property type="evidence" value="ECO:0007669"/>
    <property type="project" value="InterPro"/>
</dbReference>
<keyword evidence="11" id="KW-1185">Reference proteome</keyword>
<dbReference type="AlphaFoldDB" id="A0A401RXZ3"/>
<dbReference type="GO" id="GO:0002376">
    <property type="term" value="P:immune system process"/>
    <property type="evidence" value="ECO:0007669"/>
    <property type="project" value="UniProtKB-KW"/>
</dbReference>
<evidence type="ECO:0000256" key="9">
    <source>
        <dbReference type="PIRSR" id="PIRSR600898-1"/>
    </source>
</evidence>
<organism evidence="10 11">
    <name type="scientific">Chiloscyllium punctatum</name>
    <name type="common">Brownbanded bambooshark</name>
    <name type="synonym">Hemiscyllium punctatum</name>
    <dbReference type="NCBI Taxonomy" id="137246"/>
    <lineage>
        <taxon>Eukaryota</taxon>
        <taxon>Metazoa</taxon>
        <taxon>Chordata</taxon>
        <taxon>Craniata</taxon>
        <taxon>Vertebrata</taxon>
        <taxon>Chondrichthyes</taxon>
        <taxon>Elasmobranchii</taxon>
        <taxon>Galeomorphii</taxon>
        <taxon>Galeoidea</taxon>
        <taxon>Orectolobiformes</taxon>
        <taxon>Hemiscylliidae</taxon>
        <taxon>Chiloscyllium</taxon>
    </lineage>
</organism>
<dbReference type="Proteomes" id="UP000287033">
    <property type="component" value="Unassembled WGS sequence"/>
</dbReference>
<dbReference type="GO" id="GO:0034354">
    <property type="term" value="P:'de novo' NAD+ biosynthetic process from L-tryptophan"/>
    <property type="evidence" value="ECO:0007669"/>
    <property type="project" value="TreeGrafter"/>
</dbReference>
<dbReference type="GO" id="GO:0005737">
    <property type="term" value="C:cytoplasm"/>
    <property type="evidence" value="ECO:0007669"/>
    <property type="project" value="TreeGrafter"/>
</dbReference>
<dbReference type="PANTHER" id="PTHR28657">
    <property type="entry name" value="INDOLEAMINE 2,3-DIOXYGENASE"/>
    <property type="match status" value="1"/>
</dbReference>
<evidence type="ECO:0008006" key="12">
    <source>
        <dbReference type="Google" id="ProtNLM"/>
    </source>
</evidence>
<dbReference type="Gene3D" id="1.20.58.480">
    <property type="match status" value="1"/>
</dbReference>
<dbReference type="OMA" id="SNKIMEP"/>
<dbReference type="InterPro" id="IPR000898">
    <property type="entry name" value="Indolamine_dOase"/>
</dbReference>
<evidence type="ECO:0000256" key="5">
    <source>
        <dbReference type="ARBA" id="ARBA00022964"/>
    </source>
</evidence>
<dbReference type="InterPro" id="IPR037217">
    <property type="entry name" value="Trp/Indoleamine_2_3_dOase-like"/>
</dbReference>
<keyword evidence="2 9" id="KW-0349">Heme</keyword>
<dbReference type="PROSITE" id="PS00876">
    <property type="entry name" value="IDO_1"/>
    <property type="match status" value="1"/>
</dbReference>
<sequence>MNTEEGETRGTSYISLDEFNISKEWGFVLPNPLSDLPKMYQPWMDIANNLTHLIEHHQLRCEVNNMQLLSTDFLSGYKQLRLAHLALSFITMGYVWQEGEHNIAKVLPKSLAVPYCEVSKILGLPPILVHADCVLTNWKKKDANGTMELRNLDIIFKLPGGNSTKGFFLVTLEVELAAVQGIKAISIATEAILRHDDDSIKNALHDMAESIRKMNQSLKKMDEHVDPDTFYGIIRLFLSGWKDNPAFPEGLLYEGVWDKPRFFSGGSAAQSSTLQSFDEFLRIRHEEKNAEFLYRMRDYMPPSHKAFLQAITSGPSVREHIMLNRNLALRELYNDCIAALVDLRNYHITVVTRYITITAAKAKAEKAKQNSSALLLQKAPAALAERGTGGSGIMCLLKSVRDATKKVMIDNIW</sequence>
<dbReference type="PANTHER" id="PTHR28657:SF5">
    <property type="entry name" value="INDOLEAMINE 2,3-DIOXYGENASE"/>
    <property type="match status" value="1"/>
</dbReference>
<keyword evidence="6" id="KW-0560">Oxidoreductase</keyword>
<keyword evidence="8" id="KW-0823">Tryptophan catabolism</keyword>
<evidence type="ECO:0000313" key="11">
    <source>
        <dbReference type="Proteomes" id="UP000287033"/>
    </source>
</evidence>
<proteinExistence type="inferred from homology"/>
<dbReference type="GO" id="GO:0019441">
    <property type="term" value="P:L-tryptophan catabolic process to kynurenine"/>
    <property type="evidence" value="ECO:0007669"/>
    <property type="project" value="InterPro"/>
</dbReference>
<comment type="caution">
    <text evidence="10">The sequence shown here is derived from an EMBL/GenBank/DDBJ whole genome shotgun (WGS) entry which is preliminary data.</text>
</comment>
<protein>
    <recommendedName>
        <fullName evidence="12">Indoleamine 2,3-dioxygenase 1</fullName>
    </recommendedName>
</protein>
<dbReference type="FunFam" id="1.20.58.480:FF:000003">
    <property type="entry name" value="Indoleamine 2,3-dioxygenase 1"/>
    <property type="match status" value="1"/>
</dbReference>
<evidence type="ECO:0000256" key="7">
    <source>
        <dbReference type="ARBA" id="ARBA00023004"/>
    </source>
</evidence>
<evidence type="ECO:0000313" key="10">
    <source>
        <dbReference type="EMBL" id="GCC23034.1"/>
    </source>
</evidence>
<feature type="binding site" description="proximal binding residue" evidence="9">
    <location>
        <position position="347"/>
    </location>
    <ligand>
        <name>heme b</name>
        <dbReference type="ChEBI" id="CHEBI:60344"/>
    </ligand>
    <ligandPart>
        <name>Fe</name>
        <dbReference type="ChEBI" id="CHEBI:18248"/>
    </ligandPart>
</feature>
<name>A0A401RXZ3_CHIPU</name>
<dbReference type="Pfam" id="PF01231">
    <property type="entry name" value="IDO"/>
    <property type="match status" value="1"/>
</dbReference>
<dbReference type="SUPFAM" id="SSF140959">
    <property type="entry name" value="Indolic compounds 2,3-dioxygenase-like"/>
    <property type="match status" value="1"/>
</dbReference>